<dbReference type="EMBL" id="JAGMVJ010000006">
    <property type="protein sequence ID" value="KAH7089549.1"/>
    <property type="molecule type" value="Genomic_DNA"/>
</dbReference>
<dbReference type="InterPro" id="IPR036322">
    <property type="entry name" value="WD40_repeat_dom_sf"/>
</dbReference>
<dbReference type="PANTHER" id="PTHR19842:SF0">
    <property type="entry name" value="TARGET OF RAPAMYCIN COMPLEX SUBUNIT LST8"/>
    <property type="match status" value="1"/>
</dbReference>
<dbReference type="GO" id="GO:0031932">
    <property type="term" value="C:TORC2 complex"/>
    <property type="evidence" value="ECO:0007669"/>
    <property type="project" value="InterPro"/>
</dbReference>
<evidence type="ECO:0000256" key="1">
    <source>
        <dbReference type="ARBA" id="ARBA00009890"/>
    </source>
</evidence>
<organism evidence="6 7">
    <name type="scientific">Paraphoma chrysanthemicola</name>
    <dbReference type="NCBI Taxonomy" id="798071"/>
    <lineage>
        <taxon>Eukaryota</taxon>
        <taxon>Fungi</taxon>
        <taxon>Dikarya</taxon>
        <taxon>Ascomycota</taxon>
        <taxon>Pezizomycotina</taxon>
        <taxon>Dothideomycetes</taxon>
        <taxon>Pleosporomycetidae</taxon>
        <taxon>Pleosporales</taxon>
        <taxon>Pleosporineae</taxon>
        <taxon>Phaeosphaeriaceae</taxon>
        <taxon>Paraphoma</taxon>
    </lineage>
</organism>
<accession>A0A8K0R904</accession>
<evidence type="ECO:0000313" key="6">
    <source>
        <dbReference type="EMBL" id="KAH7089549.1"/>
    </source>
</evidence>
<feature type="compositionally biased region" description="Acidic residues" evidence="5">
    <location>
        <begin position="16"/>
        <end position="26"/>
    </location>
</feature>
<keyword evidence="2 4" id="KW-0853">WD repeat</keyword>
<dbReference type="GO" id="GO:0031929">
    <property type="term" value="P:TOR signaling"/>
    <property type="evidence" value="ECO:0007669"/>
    <property type="project" value="InterPro"/>
</dbReference>
<comment type="similarity">
    <text evidence="1">Belongs to the WD repeat LST8 family.</text>
</comment>
<feature type="region of interest" description="Disordered" evidence="5">
    <location>
        <begin position="436"/>
        <end position="457"/>
    </location>
</feature>
<feature type="compositionally biased region" description="Polar residues" evidence="5">
    <location>
        <begin position="34"/>
        <end position="45"/>
    </location>
</feature>
<evidence type="ECO:0000313" key="7">
    <source>
        <dbReference type="Proteomes" id="UP000813461"/>
    </source>
</evidence>
<dbReference type="GO" id="GO:0031931">
    <property type="term" value="C:TORC1 complex"/>
    <property type="evidence" value="ECO:0007669"/>
    <property type="project" value="InterPro"/>
</dbReference>
<feature type="repeat" description="WD" evidence="4">
    <location>
        <begin position="877"/>
        <end position="904"/>
    </location>
</feature>
<dbReference type="Pfam" id="PF00400">
    <property type="entry name" value="WD40"/>
    <property type="match status" value="3"/>
</dbReference>
<feature type="compositionally biased region" description="Polar residues" evidence="5">
    <location>
        <begin position="251"/>
        <end position="267"/>
    </location>
</feature>
<feature type="region of interest" description="Disordered" evidence="5">
    <location>
        <begin position="321"/>
        <end position="378"/>
    </location>
</feature>
<sequence>MMSLSDWRSNIVDLTLDDESDSEDDLYSMPAPVPTSSKVQTTLPTIPTPVPRPTSTHAPQPSSASHVTSSQNRTLNKPTPCGSIAAANSRAQSSTQNAASIESNSTIRQNYVHLTTNAADSANDYGDDGHAGKRRKLAQFGLSTKTPQPASGRGGGLSSTSSNGSQQKHTGSAFARRDATAAHAQPGPAPSRLTTKSSSLHMLNKAPSVQQMNAALKAGSASSPLVEQVAYSTPRPIQISRIPSRGDTHSSRSLGSPATTTSKTTAGAHSYTKYGETQRTQYRAHGGQSGATSAQATRTPPQAERFVPVVFENRMREQATAMHERQVGPSAFTHTNNASRKEDKDSVMSDASSIPDTMQAAHPSQGRQDNRLPPSVPISQSAARNATLSKSAVAFTEEEEHLLIFLKEVKKYKWTLITSEFNKDYPGRPYTALQSRYSTKTNRRDRSQDPQVLNLPPRWAAESAIDWTSAHADNPGPREKVEAMNQHYGARPTTGGAAKPAFMHHSTEQGYSSGNDSGSRQHRPRRAPPVNYDVRRRNRRLAENVEENDVDDVMPVNSATADITMRSESPTAQLPVPVTSHIVVSEPLEMQFDADNARIGLLVREGITGRQSLPYLASAQRLTLRNSPDDWMWDQSSSRDWQGSLVHVDFSSDELEQVLQAVTKIQNAPQQSRHKTQRRHFRAILKKMSEPKLMNLRQALRRRLVSRDSKSIQAFLQDAIAGNITDAPQILRLTAARLRKPHSSGACDSTTTMLRLRENGLQSKRGWKAAVRALTYSSRNKLTDTLGPLCSWTGASSDIHTVAWSPGGESFAAGAVAVTDVDSMQYNRRNNLLFGDLRRTSIHELAEHTVPRPRTETGANSTHAMFVSQDPKLYTTVTSVGFSPSGKVMYSAGYDESICVWHMEADGLQPALGAKLRHKAEVEMMIVNRRFDGMLATAAKTTGGNAIKLLTIDEDDPANFTKHSFRSEKAASRADLRILPQAVQFEPRFGELLLAGFGANARADSGFDLTGDLCLWDIETQTSIPIYGSNRNVFDVTFNPNRRTMPLFAAGCVANGNVNRGTRSVIRLYDEKAADRYTCASEIECKALDINDVVWCPEDEQLIAAGCTDGRVYVWDMRRPDHPLRTLAHGPSLMPLQDGIHHERTDTGIRFLSWGDTSTRLYSGSSDGVVKVWDVTRSEEETFVKDLITLDSGIMAGAFTSDHSRLLLGEVNGSVNVLDVGRDDCTLKDAEKLRYIPYAGADYEDDLVSGEPSVEEDVVDSGVTASMQLLQSQQLQVVPMGTFPVWQVVQGPYYRGPFDQGVDAPFLRQQALELQLSMKSPQQAQCSIPACRDNMTLVTSEEIGDSGRSADRIPDQLRRQWTALDTAARIIPGKSRCIHCARPARPSSSTDEDSPVLCERCSFACLRCGADNPIAPATTTLICDTCAGVWDIGALGFECVEEPIANAKLNVPALRRFGRDMLEEKMENEAASFGDEMNALTDYYFSLAIDRPESPPL</sequence>
<evidence type="ECO:0000256" key="4">
    <source>
        <dbReference type="PROSITE-ProRule" id="PRU00221"/>
    </source>
</evidence>
<dbReference type="SUPFAM" id="SSF50978">
    <property type="entry name" value="WD40 repeat-like"/>
    <property type="match status" value="1"/>
</dbReference>
<feature type="region of interest" description="Disordered" evidence="5">
    <location>
        <begin position="16"/>
        <end position="104"/>
    </location>
</feature>
<feature type="repeat" description="WD" evidence="4">
    <location>
        <begin position="1149"/>
        <end position="1183"/>
    </location>
</feature>
<evidence type="ECO:0000256" key="3">
    <source>
        <dbReference type="ARBA" id="ARBA00022737"/>
    </source>
</evidence>
<proteinExistence type="inferred from homology"/>
<protein>
    <submittedName>
        <fullName evidence="6">Rik1-associated factor 1</fullName>
    </submittedName>
</protein>
<feature type="region of interest" description="Disordered" evidence="5">
    <location>
        <begin position="140"/>
        <end position="196"/>
    </location>
</feature>
<dbReference type="PANTHER" id="PTHR19842">
    <property type="entry name" value="G BETA-LIKE PROTEIN GBL"/>
    <property type="match status" value="1"/>
</dbReference>
<evidence type="ECO:0000256" key="5">
    <source>
        <dbReference type="SAM" id="MobiDB-lite"/>
    </source>
</evidence>
<reference evidence="6" key="1">
    <citation type="journal article" date="2021" name="Nat. Commun.">
        <title>Genetic determinants of endophytism in the Arabidopsis root mycobiome.</title>
        <authorList>
            <person name="Mesny F."/>
            <person name="Miyauchi S."/>
            <person name="Thiergart T."/>
            <person name="Pickel B."/>
            <person name="Atanasova L."/>
            <person name="Karlsson M."/>
            <person name="Huettel B."/>
            <person name="Barry K.W."/>
            <person name="Haridas S."/>
            <person name="Chen C."/>
            <person name="Bauer D."/>
            <person name="Andreopoulos W."/>
            <person name="Pangilinan J."/>
            <person name="LaButti K."/>
            <person name="Riley R."/>
            <person name="Lipzen A."/>
            <person name="Clum A."/>
            <person name="Drula E."/>
            <person name="Henrissat B."/>
            <person name="Kohler A."/>
            <person name="Grigoriev I.V."/>
            <person name="Martin F.M."/>
            <person name="Hacquard S."/>
        </authorList>
    </citation>
    <scope>NUCLEOTIDE SEQUENCE</scope>
    <source>
        <strain evidence="6">MPI-SDFR-AT-0120</strain>
    </source>
</reference>
<dbReference type="PROSITE" id="PS00678">
    <property type="entry name" value="WD_REPEATS_1"/>
    <property type="match status" value="2"/>
</dbReference>
<feature type="compositionally biased region" description="Polar residues" evidence="5">
    <location>
        <begin position="508"/>
        <end position="518"/>
    </location>
</feature>
<feature type="compositionally biased region" description="Polar residues" evidence="5">
    <location>
        <begin position="290"/>
        <end position="300"/>
    </location>
</feature>
<dbReference type="InterPro" id="IPR037588">
    <property type="entry name" value="MLST8"/>
</dbReference>
<dbReference type="Gene3D" id="2.130.10.10">
    <property type="entry name" value="YVTN repeat-like/Quinoprotein amine dehydrogenase"/>
    <property type="match status" value="1"/>
</dbReference>
<feature type="region of interest" description="Disordered" evidence="5">
    <location>
        <begin position="283"/>
        <end position="306"/>
    </location>
</feature>
<dbReference type="OrthoDB" id="10248252at2759"/>
<dbReference type="InterPro" id="IPR015943">
    <property type="entry name" value="WD40/YVTN_repeat-like_dom_sf"/>
</dbReference>
<dbReference type="GO" id="GO:0032956">
    <property type="term" value="P:regulation of actin cytoskeleton organization"/>
    <property type="evidence" value="ECO:0007669"/>
    <property type="project" value="TreeGrafter"/>
</dbReference>
<feature type="region of interest" description="Disordered" evidence="5">
    <location>
        <begin position="236"/>
        <end position="270"/>
    </location>
</feature>
<comment type="caution">
    <text evidence="6">The sequence shown here is derived from an EMBL/GenBank/DDBJ whole genome shotgun (WGS) entry which is preliminary data.</text>
</comment>
<feature type="compositionally biased region" description="Polar residues" evidence="5">
    <location>
        <begin position="89"/>
        <end position="104"/>
    </location>
</feature>
<feature type="compositionally biased region" description="Polar residues" evidence="5">
    <location>
        <begin position="53"/>
        <end position="77"/>
    </location>
</feature>
<dbReference type="FunFam" id="2.130.10.10:FF:000969">
    <property type="entry name" value="WD repeat protein"/>
    <property type="match status" value="1"/>
</dbReference>
<keyword evidence="3" id="KW-0677">Repeat</keyword>
<name>A0A8K0R904_9PLEO</name>
<evidence type="ECO:0000256" key="2">
    <source>
        <dbReference type="ARBA" id="ARBA00022574"/>
    </source>
</evidence>
<dbReference type="InterPro" id="IPR001680">
    <property type="entry name" value="WD40_rpt"/>
</dbReference>
<dbReference type="SMART" id="SM00320">
    <property type="entry name" value="WD40"/>
    <property type="match status" value="6"/>
</dbReference>
<dbReference type="InterPro" id="IPR019775">
    <property type="entry name" value="WD40_repeat_CS"/>
</dbReference>
<feature type="region of interest" description="Disordered" evidence="5">
    <location>
        <begin position="506"/>
        <end position="530"/>
    </location>
</feature>
<dbReference type="Proteomes" id="UP000813461">
    <property type="component" value="Unassembled WGS sequence"/>
</dbReference>
<dbReference type="PROSITE" id="PS50082">
    <property type="entry name" value="WD_REPEATS_2"/>
    <property type="match status" value="2"/>
</dbReference>
<keyword evidence="7" id="KW-1185">Reference proteome</keyword>
<gene>
    <name evidence="6" type="ORF">FB567DRAFT_520978</name>
</gene>